<keyword evidence="2" id="KW-1185">Reference proteome</keyword>
<reference evidence="1" key="1">
    <citation type="submission" date="2020-11" db="EMBL/GenBank/DDBJ databases">
        <authorList>
            <consortium name="DOE Joint Genome Institute"/>
            <person name="Ahrendt S."/>
            <person name="Riley R."/>
            <person name="Andreopoulos W."/>
            <person name="Labutti K."/>
            <person name="Pangilinan J."/>
            <person name="Ruiz-Duenas F.J."/>
            <person name="Barrasa J.M."/>
            <person name="Sanchez-Garcia M."/>
            <person name="Camarero S."/>
            <person name="Miyauchi S."/>
            <person name="Serrano A."/>
            <person name="Linde D."/>
            <person name="Babiker R."/>
            <person name="Drula E."/>
            <person name="Ayuso-Fernandez I."/>
            <person name="Pacheco R."/>
            <person name="Padilla G."/>
            <person name="Ferreira P."/>
            <person name="Barriuso J."/>
            <person name="Kellner H."/>
            <person name="Castanera R."/>
            <person name="Alfaro M."/>
            <person name="Ramirez L."/>
            <person name="Pisabarro A.G."/>
            <person name="Kuo A."/>
            <person name="Tritt A."/>
            <person name="Lipzen A."/>
            <person name="He G."/>
            <person name="Yan M."/>
            <person name="Ng V."/>
            <person name="Cullen D."/>
            <person name="Martin F."/>
            <person name="Rosso M.-N."/>
            <person name="Henrissat B."/>
            <person name="Hibbett D."/>
            <person name="Martinez A.T."/>
            <person name="Grigoriev I.V."/>
        </authorList>
    </citation>
    <scope>NUCLEOTIDE SEQUENCE</scope>
    <source>
        <strain evidence="1">CBS 247.69</strain>
    </source>
</reference>
<dbReference type="EMBL" id="MU150828">
    <property type="protein sequence ID" value="KAF9455275.1"/>
    <property type="molecule type" value="Genomic_DNA"/>
</dbReference>
<evidence type="ECO:0000313" key="1">
    <source>
        <dbReference type="EMBL" id="KAF9455275.1"/>
    </source>
</evidence>
<dbReference type="AlphaFoldDB" id="A0A9P6CAQ8"/>
<dbReference type="Proteomes" id="UP000807353">
    <property type="component" value="Unassembled WGS sequence"/>
</dbReference>
<name>A0A9P6CAQ8_9AGAR</name>
<dbReference type="PROSITE" id="PS51257">
    <property type="entry name" value="PROKAR_LIPOPROTEIN"/>
    <property type="match status" value="1"/>
</dbReference>
<proteinExistence type="predicted"/>
<comment type="caution">
    <text evidence="1">The sequence shown here is derived from an EMBL/GenBank/DDBJ whole genome shotgun (WGS) entry which is preliminary data.</text>
</comment>
<evidence type="ECO:0000313" key="2">
    <source>
        <dbReference type="Proteomes" id="UP000807353"/>
    </source>
</evidence>
<gene>
    <name evidence="1" type="ORF">BDZ94DRAFT_1278493</name>
</gene>
<sequence>MGGFRRSSNVLPVLIQTYPSQWVNPHGSIGCFRRVWSLDAHFASFPDTLISFREVPHLLMI</sequence>
<accession>A0A9P6CAQ8</accession>
<organism evidence="1 2">
    <name type="scientific">Collybia nuda</name>
    <dbReference type="NCBI Taxonomy" id="64659"/>
    <lineage>
        <taxon>Eukaryota</taxon>
        <taxon>Fungi</taxon>
        <taxon>Dikarya</taxon>
        <taxon>Basidiomycota</taxon>
        <taxon>Agaricomycotina</taxon>
        <taxon>Agaricomycetes</taxon>
        <taxon>Agaricomycetidae</taxon>
        <taxon>Agaricales</taxon>
        <taxon>Tricholomatineae</taxon>
        <taxon>Clitocybaceae</taxon>
        <taxon>Collybia</taxon>
    </lineage>
</organism>
<protein>
    <submittedName>
        <fullName evidence="1">Uncharacterized protein</fullName>
    </submittedName>
</protein>